<dbReference type="Pfam" id="PF01302">
    <property type="entry name" value="CAP_GLY"/>
    <property type="match status" value="1"/>
</dbReference>
<dbReference type="EMBL" id="NSIT01000071">
    <property type="protein sequence ID" value="PJE79397.1"/>
    <property type="molecule type" value="Genomic_DNA"/>
</dbReference>
<reference evidence="3" key="1">
    <citation type="journal article" date="2017" name="Appl. Environ. Microbiol.">
        <title>Molecular characterization of an Endozoicomonas-like organism causing infection in king scallop Pecten maximus L.</title>
        <authorList>
            <person name="Cano I."/>
            <person name="van Aerle R."/>
            <person name="Ross S."/>
            <person name="Verner-Jeffreys D.W."/>
            <person name="Paley R.K."/>
            <person name="Rimmer G."/>
            <person name="Ryder D."/>
            <person name="Hooper P."/>
            <person name="Stone D."/>
            <person name="Feist S.W."/>
        </authorList>
    </citation>
    <scope>NUCLEOTIDE SEQUENCE</scope>
</reference>
<protein>
    <recommendedName>
        <fullName evidence="2">CAP-Gly domain-containing protein</fullName>
    </recommendedName>
</protein>
<proteinExistence type="predicted"/>
<dbReference type="SMART" id="SM01052">
    <property type="entry name" value="CAP_GLY"/>
    <property type="match status" value="1"/>
</dbReference>
<evidence type="ECO:0000259" key="2">
    <source>
        <dbReference type="SMART" id="SM01052"/>
    </source>
</evidence>
<accession>A0A2H9T881</accession>
<sequence length="320" mass="35851">MKVLVVFLLVIFADAWAGGGEEYQYKNDYWDLRECNNHYPSIVFTSHIKKNKSKVRRPRYMDELHQCFHDGEISLSEDFARVYREKHHMNCGVFEGFLAFVFLCVGSPQGLFEDHVFSGSENDKVIRNVAAEGGNATGVFWLNPFNPNLCPGAKVVWPSDKGNKFATIKWIGVLEPNKNWHLDIGVEFEQPVGSGTGKFRDRRLFSAEQGHASLIPPLGLITSSDFLCEHYGESFVAHNKTIANEQVALLLEKGLSPKSQFSDKSRHEVLSVMLSEIGEIRSTDDDFSSFSSYVSSDRDSMSTASSSLSSDTKIVSNTVN</sequence>
<feature type="region of interest" description="Disordered" evidence="1">
    <location>
        <begin position="293"/>
        <end position="320"/>
    </location>
</feature>
<feature type="domain" description="CAP-Gly" evidence="2">
    <location>
        <begin position="152"/>
        <end position="221"/>
    </location>
</feature>
<feature type="compositionally biased region" description="Low complexity" evidence="1">
    <location>
        <begin position="293"/>
        <end position="311"/>
    </location>
</feature>
<dbReference type="AlphaFoldDB" id="A0A2H9T881"/>
<dbReference type="InterPro" id="IPR036859">
    <property type="entry name" value="CAP-Gly_dom_sf"/>
</dbReference>
<evidence type="ECO:0000256" key="1">
    <source>
        <dbReference type="SAM" id="MobiDB-lite"/>
    </source>
</evidence>
<dbReference type="InterPro" id="IPR000938">
    <property type="entry name" value="CAP-Gly_domain"/>
</dbReference>
<dbReference type="SUPFAM" id="SSF74924">
    <property type="entry name" value="Cap-Gly domain"/>
    <property type="match status" value="1"/>
</dbReference>
<comment type="caution">
    <text evidence="3">The sequence shown here is derived from an EMBL/GenBank/DDBJ whole genome shotgun (WGS) entry which is preliminary data.</text>
</comment>
<name>A0A2H9T881_9ZZZZ</name>
<organism evidence="3">
    <name type="scientific">invertebrate metagenome</name>
    <dbReference type="NCBI Taxonomy" id="1711999"/>
    <lineage>
        <taxon>unclassified sequences</taxon>
        <taxon>metagenomes</taxon>
        <taxon>organismal metagenomes</taxon>
    </lineage>
</organism>
<gene>
    <name evidence="3" type="ORF">CI610_01619</name>
</gene>
<dbReference type="Gene3D" id="2.30.30.190">
    <property type="entry name" value="CAP Gly-rich-like domain"/>
    <property type="match status" value="1"/>
</dbReference>
<evidence type="ECO:0000313" key="3">
    <source>
        <dbReference type="EMBL" id="PJE79397.1"/>
    </source>
</evidence>